<evidence type="ECO:0000256" key="3">
    <source>
        <dbReference type="ARBA" id="ARBA00022723"/>
    </source>
</evidence>
<dbReference type="GO" id="GO:0004601">
    <property type="term" value="F:peroxidase activity"/>
    <property type="evidence" value="ECO:0007669"/>
    <property type="project" value="UniProtKB-KW"/>
</dbReference>
<keyword evidence="5" id="KW-0408">Iron</keyword>
<dbReference type="AlphaFoldDB" id="A0A7G8BCC0"/>
<evidence type="ECO:0000313" key="6">
    <source>
        <dbReference type="EMBL" id="QNI30190.1"/>
    </source>
</evidence>
<name>A0A7G8BCC0_9BACT</name>
<dbReference type="GO" id="GO:0046872">
    <property type="term" value="F:metal ion binding"/>
    <property type="evidence" value="ECO:0007669"/>
    <property type="project" value="UniProtKB-KW"/>
</dbReference>
<protein>
    <submittedName>
        <fullName evidence="6">Peroxidase</fullName>
    </submittedName>
</protein>
<organism evidence="6 7">
    <name type="scientific">Alloacidobacterium dinghuense</name>
    <dbReference type="NCBI Taxonomy" id="2763107"/>
    <lineage>
        <taxon>Bacteria</taxon>
        <taxon>Pseudomonadati</taxon>
        <taxon>Acidobacteriota</taxon>
        <taxon>Terriglobia</taxon>
        <taxon>Terriglobales</taxon>
        <taxon>Acidobacteriaceae</taxon>
        <taxon>Alloacidobacterium</taxon>
    </lineage>
</organism>
<comment type="cofactor">
    <cofactor evidence="1">
        <name>heme b</name>
        <dbReference type="ChEBI" id="CHEBI:60344"/>
    </cofactor>
</comment>
<sequence>MTTPSPVDFADIQGLVRFGYGALTEASFVLLEIRDPSTARAWLDSAPVSTGVELAQAPDTALQIAFTCEGLRALGIGEDILTGFSAEFYSGMAGDKNRSRRLGDVGANSPQYWEWGGSSKNPHLVVMIYAREGQLEAWSQTIRGADWESAFSVLDCLPTSNLFGVEPFGFTDGISQPTIDWKRQRQPKEDQIAYGNLVALGEFLLGYPNEYGKYTDRPLIATNDEKSVLLFAEDKPALYDLGRNGTYLVLRQLTQDVRGFWQFLDRQANSDPQTRQTLAEAFVGRKQNGKPLVDLSKEPIEGIDKKDAIQNQFTFDSDTNGLRCPLGAHIRRANPRTTDLPGASDNVFSKLKHTLGFGEGSYGQDVIASTRFHRLLRRGREYGPGLSVADALQPAPPDDANRGIHFISLGANISRQFEFVQSAWVMSSKFAGLTGESDPLLGNREPILPCGGTSAFSLTQENTAKRQIMALPQFITVRGGAYFFLPGIRALRFLVKAGSI</sequence>
<dbReference type="KEGG" id="adin:H7849_13405"/>
<accession>A0A7G8BCC0</accession>
<dbReference type="Proteomes" id="UP000515312">
    <property type="component" value="Chromosome"/>
</dbReference>
<keyword evidence="3" id="KW-0479">Metal-binding</keyword>
<keyword evidence="4" id="KW-0560">Oxidoreductase</keyword>
<dbReference type="PANTHER" id="PTHR30521">
    <property type="entry name" value="DEFERROCHELATASE/PEROXIDASE"/>
    <property type="match status" value="1"/>
</dbReference>
<evidence type="ECO:0000313" key="7">
    <source>
        <dbReference type="Proteomes" id="UP000515312"/>
    </source>
</evidence>
<evidence type="ECO:0000256" key="5">
    <source>
        <dbReference type="ARBA" id="ARBA00023004"/>
    </source>
</evidence>
<gene>
    <name evidence="6" type="ORF">H7849_13405</name>
</gene>
<proteinExistence type="predicted"/>
<dbReference type="InterPro" id="IPR011008">
    <property type="entry name" value="Dimeric_a/b-barrel"/>
</dbReference>
<dbReference type="GO" id="GO:0005829">
    <property type="term" value="C:cytosol"/>
    <property type="evidence" value="ECO:0007669"/>
    <property type="project" value="TreeGrafter"/>
</dbReference>
<evidence type="ECO:0000256" key="2">
    <source>
        <dbReference type="ARBA" id="ARBA00022559"/>
    </source>
</evidence>
<dbReference type="EMBL" id="CP060394">
    <property type="protein sequence ID" value="QNI30190.1"/>
    <property type="molecule type" value="Genomic_DNA"/>
</dbReference>
<evidence type="ECO:0000256" key="4">
    <source>
        <dbReference type="ARBA" id="ARBA00023002"/>
    </source>
</evidence>
<reference evidence="6 7" key="1">
    <citation type="submission" date="2020-08" db="EMBL/GenBank/DDBJ databases">
        <title>Edaphobacter telluris sp. nov. and Acidobacterium dinghuensis sp. nov., two acidobacteria isolated from forest soil.</title>
        <authorList>
            <person name="Fu J."/>
            <person name="Qiu L."/>
        </authorList>
    </citation>
    <scope>NUCLEOTIDE SEQUENCE [LARGE SCALE GENOMIC DNA]</scope>
    <source>
        <strain evidence="6">4Y35</strain>
    </source>
</reference>
<dbReference type="SUPFAM" id="SSF54909">
    <property type="entry name" value="Dimeric alpha+beta barrel"/>
    <property type="match status" value="1"/>
</dbReference>
<evidence type="ECO:0000256" key="1">
    <source>
        <dbReference type="ARBA" id="ARBA00001970"/>
    </source>
</evidence>
<dbReference type="InterPro" id="IPR006314">
    <property type="entry name" value="Dyp_peroxidase"/>
</dbReference>
<dbReference type="PANTHER" id="PTHR30521:SF5">
    <property type="entry name" value="BLR4509 PROTEIN"/>
    <property type="match status" value="1"/>
</dbReference>
<keyword evidence="2 6" id="KW-0575">Peroxidase</keyword>
<dbReference type="GO" id="GO:0020037">
    <property type="term" value="F:heme binding"/>
    <property type="evidence" value="ECO:0007669"/>
    <property type="project" value="InterPro"/>
</dbReference>
<dbReference type="PROSITE" id="PS51404">
    <property type="entry name" value="DYP_PEROXIDASE"/>
    <property type="match status" value="1"/>
</dbReference>
<dbReference type="RefSeq" id="WP_186739880.1">
    <property type="nucleotide sequence ID" value="NZ_CP060394.1"/>
</dbReference>
<keyword evidence="7" id="KW-1185">Reference proteome</keyword>